<organism evidence="2 3">
    <name type="scientific">Amedibacillus dolichus</name>
    <dbReference type="NCBI Taxonomy" id="31971"/>
    <lineage>
        <taxon>Bacteria</taxon>
        <taxon>Bacillati</taxon>
        <taxon>Bacillota</taxon>
        <taxon>Erysipelotrichia</taxon>
        <taxon>Erysipelotrichales</taxon>
        <taxon>Erysipelotrichaceae</taxon>
        <taxon>Amedibacillus</taxon>
    </lineage>
</organism>
<keyword evidence="1" id="KW-0812">Transmembrane</keyword>
<sequence length="252" mass="28233">MELKTGDFFCEHAYRDEQDHLWLYLREEELTDRYPNGGYRILGDLTKKADAKDLVLVGAQGQRHPLSPYRGKLKKNEKVKGYIPLDEEDAYVRIVEKKKGRLLSYLIAAVLLITIFLGGIWLGQVNRAVDEPVRIASGELSNPNPENIRLPGITEVHARAGNTRVKQLLLNVEGNAYNLTYTITLDETGEELYESRPIPPGYGVQEFDMERTLEAGTYPITIHVASSALQEDDGESNAAYNAGELTAVLIVE</sequence>
<reference evidence="2" key="2">
    <citation type="submission" date="2023-06" db="EMBL/GenBank/DDBJ databases">
        <authorList>
            <person name="Zeman M."/>
            <person name="Kubasova T."/>
            <person name="Jahodarova E."/>
            <person name="Nykrynova M."/>
            <person name="Rychlik I."/>
        </authorList>
    </citation>
    <scope>NUCLEOTIDE SEQUENCE</scope>
    <source>
        <strain evidence="2">ET39</strain>
    </source>
</reference>
<evidence type="ECO:0000313" key="2">
    <source>
        <dbReference type="EMBL" id="MDM8158054.1"/>
    </source>
</evidence>
<keyword evidence="3" id="KW-1185">Reference proteome</keyword>
<keyword evidence="1" id="KW-0472">Membrane</keyword>
<comment type="caution">
    <text evidence="2">The sequence shown here is derived from an EMBL/GenBank/DDBJ whole genome shotgun (WGS) entry which is preliminary data.</text>
</comment>
<dbReference type="RefSeq" id="WP_289608481.1">
    <property type="nucleotide sequence ID" value="NZ_JAUDCG010000065.1"/>
</dbReference>
<keyword evidence="1" id="KW-1133">Transmembrane helix</keyword>
<reference evidence="2" key="1">
    <citation type="submission" date="2023-06" db="EMBL/GenBank/DDBJ databases">
        <title>Identification and characterization of horizontal gene transfer across gut microbiota members of farm animals based on homology search.</title>
        <authorList>
            <person name="Schwarzerova J."/>
            <person name="Nykrynova M."/>
            <person name="Jureckova K."/>
            <person name="Cejkova D."/>
            <person name="Rychlik I."/>
        </authorList>
    </citation>
    <scope>NUCLEOTIDE SEQUENCE</scope>
    <source>
        <strain evidence="2">ET39</strain>
    </source>
</reference>
<name>A0ABT7UEK5_9FIRM</name>
<evidence type="ECO:0008006" key="4">
    <source>
        <dbReference type="Google" id="ProtNLM"/>
    </source>
</evidence>
<feature type="transmembrane region" description="Helical" evidence="1">
    <location>
        <begin position="102"/>
        <end position="122"/>
    </location>
</feature>
<proteinExistence type="predicted"/>
<dbReference type="EMBL" id="JAUDCG010000065">
    <property type="protein sequence ID" value="MDM8158054.1"/>
    <property type="molecule type" value="Genomic_DNA"/>
</dbReference>
<dbReference type="Proteomes" id="UP001529340">
    <property type="component" value="Unassembled WGS sequence"/>
</dbReference>
<evidence type="ECO:0000256" key="1">
    <source>
        <dbReference type="SAM" id="Phobius"/>
    </source>
</evidence>
<protein>
    <recommendedName>
        <fullName evidence="4">DUF4178 domain-containing protein</fullName>
    </recommendedName>
</protein>
<gene>
    <name evidence="2" type="ORF">QUV96_10480</name>
</gene>
<evidence type="ECO:0000313" key="3">
    <source>
        <dbReference type="Proteomes" id="UP001529340"/>
    </source>
</evidence>
<accession>A0ABT7UEK5</accession>